<protein>
    <recommendedName>
        <fullName evidence="2">BrnT family toxin</fullName>
    </recommendedName>
</protein>
<dbReference type="Gene3D" id="3.10.450.530">
    <property type="entry name" value="Ribonuclease toxin, BrnT, of type II toxin-antitoxin system"/>
    <property type="match status" value="1"/>
</dbReference>
<evidence type="ECO:0008006" key="2">
    <source>
        <dbReference type="Google" id="ProtNLM"/>
    </source>
</evidence>
<evidence type="ECO:0000313" key="1">
    <source>
        <dbReference type="EMBL" id="VAW34609.1"/>
    </source>
</evidence>
<dbReference type="EMBL" id="UOEU01000540">
    <property type="protein sequence ID" value="VAW34609.1"/>
    <property type="molecule type" value="Genomic_DNA"/>
</dbReference>
<dbReference type="Pfam" id="PF04365">
    <property type="entry name" value="BrnT_toxin"/>
    <property type="match status" value="1"/>
</dbReference>
<dbReference type="InterPro" id="IPR038573">
    <property type="entry name" value="BrnT_sf"/>
</dbReference>
<sequence>MYIVDIIWLPQVIDKLAWKHNVTPEEVDQVLFRRPSYRKVQKGHVPGENVYAALGRTDSGRYLVVFFIYKANREALVLSARDMDKKERRKYERK</sequence>
<accession>A0A3B0VCP4</accession>
<name>A0A3B0VCP4_9ZZZZ</name>
<reference evidence="1" key="1">
    <citation type="submission" date="2018-06" db="EMBL/GenBank/DDBJ databases">
        <authorList>
            <person name="Zhirakovskaya E."/>
        </authorList>
    </citation>
    <scope>NUCLEOTIDE SEQUENCE</scope>
</reference>
<dbReference type="AlphaFoldDB" id="A0A3B0VCP4"/>
<proteinExistence type="predicted"/>
<organism evidence="1">
    <name type="scientific">hydrothermal vent metagenome</name>
    <dbReference type="NCBI Taxonomy" id="652676"/>
    <lineage>
        <taxon>unclassified sequences</taxon>
        <taxon>metagenomes</taxon>
        <taxon>ecological metagenomes</taxon>
    </lineage>
</organism>
<gene>
    <name evidence="1" type="ORF">MNBD_CHLOROFLEXI01-2265</name>
</gene>
<dbReference type="InterPro" id="IPR007460">
    <property type="entry name" value="BrnT_toxin"/>
</dbReference>